<dbReference type="AlphaFoldDB" id="A0AAV5C2H2"/>
<dbReference type="PANTHER" id="PTHR15000">
    <property type="entry name" value="ERYTHROID DIFFERENTIATION-RELATED FACTOR 1"/>
    <property type="match status" value="1"/>
</dbReference>
<organism evidence="2 3">
    <name type="scientific">Eleusine coracana subsp. coracana</name>
    <dbReference type="NCBI Taxonomy" id="191504"/>
    <lineage>
        <taxon>Eukaryota</taxon>
        <taxon>Viridiplantae</taxon>
        <taxon>Streptophyta</taxon>
        <taxon>Embryophyta</taxon>
        <taxon>Tracheophyta</taxon>
        <taxon>Spermatophyta</taxon>
        <taxon>Magnoliopsida</taxon>
        <taxon>Liliopsida</taxon>
        <taxon>Poales</taxon>
        <taxon>Poaceae</taxon>
        <taxon>PACMAD clade</taxon>
        <taxon>Chloridoideae</taxon>
        <taxon>Cynodonteae</taxon>
        <taxon>Eleusininae</taxon>
        <taxon>Eleusine</taxon>
    </lineage>
</organism>
<reference evidence="2" key="1">
    <citation type="journal article" date="2018" name="DNA Res.">
        <title>Multiple hybrid de novo genome assembly of finger millet, an orphan allotetraploid crop.</title>
        <authorList>
            <person name="Hatakeyama M."/>
            <person name="Aluri S."/>
            <person name="Balachadran M.T."/>
            <person name="Sivarajan S.R."/>
            <person name="Patrignani A."/>
            <person name="Gruter S."/>
            <person name="Poveda L."/>
            <person name="Shimizu-Inatsugi R."/>
            <person name="Baeten J."/>
            <person name="Francoijs K.J."/>
            <person name="Nataraja K.N."/>
            <person name="Reddy Y.A.N."/>
            <person name="Phadnis S."/>
            <person name="Ravikumar R.L."/>
            <person name="Schlapbach R."/>
            <person name="Sreeman S.M."/>
            <person name="Shimizu K.K."/>
        </authorList>
    </citation>
    <scope>NUCLEOTIDE SEQUENCE</scope>
</reference>
<dbReference type="Pfam" id="PF23788">
    <property type="entry name" value="EDRF1_N"/>
    <property type="match status" value="1"/>
</dbReference>
<dbReference type="InterPro" id="IPR056582">
    <property type="entry name" value="EDRF1_N"/>
</dbReference>
<gene>
    <name evidence="2" type="primary">ga08891</name>
    <name evidence="2" type="ORF">PR202_ga08891</name>
</gene>
<comment type="caution">
    <text evidence="2">The sequence shown here is derived from an EMBL/GenBank/DDBJ whole genome shotgun (WGS) entry which is preliminary data.</text>
</comment>
<sequence>MMLRVRKDHGMTVDLATRTLSRKCEALAVSGLAEYGDEIDVIAPADIMKQIFKIPYSKAQVSIAVNRIGDTLILNTG</sequence>
<dbReference type="EMBL" id="BQKI01000004">
    <property type="protein sequence ID" value="GJM92417.1"/>
    <property type="molecule type" value="Genomic_DNA"/>
</dbReference>
<evidence type="ECO:0000313" key="3">
    <source>
        <dbReference type="Proteomes" id="UP001054889"/>
    </source>
</evidence>
<protein>
    <recommendedName>
        <fullName evidence="1">EDRF1 N-terminal domain-containing protein</fullName>
    </recommendedName>
</protein>
<reference evidence="2" key="2">
    <citation type="submission" date="2021-12" db="EMBL/GenBank/DDBJ databases">
        <title>Resequencing data analysis of finger millet.</title>
        <authorList>
            <person name="Hatakeyama M."/>
            <person name="Aluri S."/>
            <person name="Balachadran M.T."/>
            <person name="Sivarajan S.R."/>
            <person name="Poveda L."/>
            <person name="Shimizu-Inatsugi R."/>
            <person name="Schlapbach R."/>
            <person name="Sreeman S.M."/>
            <person name="Shimizu K.K."/>
        </authorList>
    </citation>
    <scope>NUCLEOTIDE SEQUENCE</scope>
</reference>
<dbReference type="GO" id="GO:0045893">
    <property type="term" value="P:positive regulation of DNA-templated transcription"/>
    <property type="evidence" value="ECO:0007669"/>
    <property type="project" value="TreeGrafter"/>
</dbReference>
<dbReference type="PANTHER" id="PTHR15000:SF1">
    <property type="entry name" value="ERYTHROID DIFFERENTIATION-RELATED FACTOR 1"/>
    <property type="match status" value="1"/>
</dbReference>
<proteinExistence type="predicted"/>
<accession>A0AAV5C2H2</accession>
<evidence type="ECO:0000313" key="2">
    <source>
        <dbReference type="EMBL" id="GJM92417.1"/>
    </source>
</evidence>
<keyword evidence="3" id="KW-1185">Reference proteome</keyword>
<name>A0AAV5C2H2_ELECO</name>
<feature type="domain" description="EDRF1 N-terminal" evidence="1">
    <location>
        <begin position="33"/>
        <end position="75"/>
    </location>
</feature>
<dbReference type="Proteomes" id="UP001054889">
    <property type="component" value="Unassembled WGS sequence"/>
</dbReference>
<evidence type="ECO:0000259" key="1">
    <source>
        <dbReference type="Pfam" id="PF23788"/>
    </source>
</evidence>